<dbReference type="EMBL" id="VITN01000011">
    <property type="protein sequence ID" value="TWB17263.1"/>
    <property type="molecule type" value="Genomic_DNA"/>
</dbReference>
<dbReference type="SUPFAM" id="SSF56281">
    <property type="entry name" value="Metallo-hydrolase/oxidoreductase"/>
    <property type="match status" value="1"/>
</dbReference>
<proteinExistence type="predicted"/>
<name>A0A560F6Q1_9PROT</name>
<organism evidence="1 2">
    <name type="scientific">Nitrospirillum amazonense</name>
    <dbReference type="NCBI Taxonomy" id="28077"/>
    <lineage>
        <taxon>Bacteria</taxon>
        <taxon>Pseudomonadati</taxon>
        <taxon>Pseudomonadota</taxon>
        <taxon>Alphaproteobacteria</taxon>
        <taxon>Rhodospirillales</taxon>
        <taxon>Azospirillaceae</taxon>
        <taxon>Nitrospirillum</taxon>
    </lineage>
</organism>
<dbReference type="Proteomes" id="UP000319859">
    <property type="component" value="Unassembled WGS sequence"/>
</dbReference>
<reference evidence="1 2" key="1">
    <citation type="submission" date="2019-06" db="EMBL/GenBank/DDBJ databases">
        <title>Genomic Encyclopedia of Type Strains, Phase IV (KMG-V): Genome sequencing to study the core and pangenomes of soil and plant-associated prokaryotes.</title>
        <authorList>
            <person name="Whitman W."/>
        </authorList>
    </citation>
    <scope>NUCLEOTIDE SEQUENCE [LARGE SCALE GENOMIC DNA]</scope>
    <source>
        <strain evidence="1 2">BR 11880</strain>
    </source>
</reference>
<dbReference type="InterPro" id="IPR036866">
    <property type="entry name" value="RibonucZ/Hydroxyglut_hydro"/>
</dbReference>
<protein>
    <submittedName>
        <fullName evidence="1">Uncharacterized protein</fullName>
    </submittedName>
</protein>
<evidence type="ECO:0000313" key="2">
    <source>
        <dbReference type="Proteomes" id="UP000319859"/>
    </source>
</evidence>
<accession>A0A560F6Q1</accession>
<sequence>MGKHNELNKCQSLSMEAAIVSYAKGLSVTAAVALVALGGPAYSQTPTPFTFPASPKLGTEDFAFRPLTSAAALVRGDGHIILSISNSVPSPLLERIHAAGYSPGQVDTILLNFAHRNNIDGLVRNGTQTFPNATIYVDAFWLTSADDADRAYLKHVLAPYVAAGKVNAFDKNMLILPHITAHARYTASEFTTGSSSFQMNFPKLGIVGSDLFTDD</sequence>
<comment type="caution">
    <text evidence="1">The sequence shown here is derived from an EMBL/GenBank/DDBJ whole genome shotgun (WGS) entry which is preliminary data.</text>
</comment>
<evidence type="ECO:0000313" key="1">
    <source>
        <dbReference type="EMBL" id="TWB17263.1"/>
    </source>
</evidence>
<gene>
    <name evidence="1" type="ORF">FBZ89_111114</name>
</gene>
<dbReference type="AlphaFoldDB" id="A0A560F6Q1"/>
<dbReference type="Gene3D" id="3.60.15.10">
    <property type="entry name" value="Ribonuclease Z/Hydroxyacylglutathione hydrolase-like"/>
    <property type="match status" value="1"/>
</dbReference>